<reference evidence="1 2" key="1">
    <citation type="journal article" date="2018" name="Front. Plant Sci.">
        <title>Red Clover (Trifolium pratense) and Zigzag Clover (T. medium) - A Picture of Genomic Similarities and Differences.</title>
        <authorList>
            <person name="Dluhosova J."/>
            <person name="Istvanek J."/>
            <person name="Nedelnik J."/>
            <person name="Repkova J."/>
        </authorList>
    </citation>
    <scope>NUCLEOTIDE SEQUENCE [LARGE SCALE GENOMIC DNA]</scope>
    <source>
        <strain evidence="2">cv. 10/8</strain>
        <tissue evidence="1">Leaf</tissue>
    </source>
</reference>
<feature type="non-terminal residue" evidence="1">
    <location>
        <position position="46"/>
    </location>
</feature>
<evidence type="ECO:0000313" key="1">
    <source>
        <dbReference type="EMBL" id="MCI39030.1"/>
    </source>
</evidence>
<dbReference type="AlphaFoldDB" id="A0A392RTB5"/>
<keyword evidence="2" id="KW-1185">Reference proteome</keyword>
<dbReference type="EMBL" id="LXQA010262834">
    <property type="protein sequence ID" value="MCI39030.1"/>
    <property type="molecule type" value="Genomic_DNA"/>
</dbReference>
<organism evidence="1 2">
    <name type="scientific">Trifolium medium</name>
    <dbReference type="NCBI Taxonomy" id="97028"/>
    <lineage>
        <taxon>Eukaryota</taxon>
        <taxon>Viridiplantae</taxon>
        <taxon>Streptophyta</taxon>
        <taxon>Embryophyta</taxon>
        <taxon>Tracheophyta</taxon>
        <taxon>Spermatophyta</taxon>
        <taxon>Magnoliopsida</taxon>
        <taxon>eudicotyledons</taxon>
        <taxon>Gunneridae</taxon>
        <taxon>Pentapetalae</taxon>
        <taxon>rosids</taxon>
        <taxon>fabids</taxon>
        <taxon>Fabales</taxon>
        <taxon>Fabaceae</taxon>
        <taxon>Papilionoideae</taxon>
        <taxon>50 kb inversion clade</taxon>
        <taxon>NPAAA clade</taxon>
        <taxon>Hologalegina</taxon>
        <taxon>IRL clade</taxon>
        <taxon>Trifolieae</taxon>
        <taxon>Trifolium</taxon>
    </lineage>
</organism>
<dbReference type="Proteomes" id="UP000265520">
    <property type="component" value="Unassembled WGS sequence"/>
</dbReference>
<accession>A0A392RTB5</accession>
<evidence type="ECO:0000313" key="2">
    <source>
        <dbReference type="Proteomes" id="UP000265520"/>
    </source>
</evidence>
<proteinExistence type="predicted"/>
<sequence length="46" mass="4950">MQKIGSGTAPCARRRGSCVRRRGSCARRSVLVQVELKLRPPARGAG</sequence>
<comment type="caution">
    <text evidence="1">The sequence shown here is derived from an EMBL/GenBank/DDBJ whole genome shotgun (WGS) entry which is preliminary data.</text>
</comment>
<protein>
    <submittedName>
        <fullName evidence="1">Uncharacterized protein</fullName>
    </submittedName>
</protein>
<name>A0A392RTB5_9FABA</name>